<accession>A0A5J5C3H0</accession>
<evidence type="ECO:0000256" key="1">
    <source>
        <dbReference type="ARBA" id="ARBA00002480"/>
    </source>
</evidence>
<evidence type="ECO:0000313" key="10">
    <source>
        <dbReference type="EMBL" id="KAA8548131.1"/>
    </source>
</evidence>
<evidence type="ECO:0000256" key="5">
    <source>
        <dbReference type="ARBA" id="ARBA00022792"/>
    </source>
</evidence>
<keyword evidence="7" id="KW-0496">Mitochondrion</keyword>
<keyword evidence="6 9" id="KW-1133">Transmembrane helix</keyword>
<evidence type="ECO:0008006" key="12">
    <source>
        <dbReference type="Google" id="ProtNLM"/>
    </source>
</evidence>
<keyword evidence="11" id="KW-1185">Reference proteome</keyword>
<dbReference type="InterPro" id="IPR008432">
    <property type="entry name" value="COX5C"/>
</dbReference>
<feature type="transmembrane region" description="Helical" evidence="9">
    <location>
        <begin position="270"/>
        <end position="293"/>
    </location>
</feature>
<feature type="transmembrane region" description="Helical" evidence="9">
    <location>
        <begin position="305"/>
        <end position="329"/>
    </location>
</feature>
<dbReference type="PANTHER" id="PTHR34372">
    <property type="entry name" value="CYTOCHROME C OXIDASE SUBUNIT 5C-2-RELATED"/>
    <property type="match status" value="1"/>
</dbReference>
<evidence type="ECO:0000256" key="6">
    <source>
        <dbReference type="ARBA" id="ARBA00022989"/>
    </source>
</evidence>
<gene>
    <name evidence="10" type="ORF">F0562_004608</name>
</gene>
<dbReference type="Proteomes" id="UP000325577">
    <property type="component" value="Linkage Group LG1"/>
</dbReference>
<dbReference type="GO" id="GO:0005743">
    <property type="term" value="C:mitochondrial inner membrane"/>
    <property type="evidence" value="ECO:0007669"/>
    <property type="project" value="UniProtKB-SubCell"/>
</dbReference>
<organism evidence="10 11">
    <name type="scientific">Nyssa sinensis</name>
    <dbReference type="NCBI Taxonomy" id="561372"/>
    <lineage>
        <taxon>Eukaryota</taxon>
        <taxon>Viridiplantae</taxon>
        <taxon>Streptophyta</taxon>
        <taxon>Embryophyta</taxon>
        <taxon>Tracheophyta</taxon>
        <taxon>Spermatophyta</taxon>
        <taxon>Magnoliopsida</taxon>
        <taxon>eudicotyledons</taxon>
        <taxon>Gunneridae</taxon>
        <taxon>Pentapetalae</taxon>
        <taxon>asterids</taxon>
        <taxon>Cornales</taxon>
        <taxon>Nyssaceae</taxon>
        <taxon>Nyssa</taxon>
    </lineage>
</organism>
<comment type="subcellular location">
    <subcellularLocation>
        <location evidence="2">Mitochondrion inner membrane</location>
    </subcellularLocation>
</comment>
<keyword evidence="5" id="KW-0999">Mitochondrion inner membrane</keyword>
<evidence type="ECO:0000256" key="4">
    <source>
        <dbReference type="ARBA" id="ARBA00022692"/>
    </source>
</evidence>
<evidence type="ECO:0000256" key="3">
    <source>
        <dbReference type="ARBA" id="ARBA00009591"/>
    </source>
</evidence>
<evidence type="ECO:0000256" key="7">
    <source>
        <dbReference type="ARBA" id="ARBA00023128"/>
    </source>
</evidence>
<dbReference type="AlphaFoldDB" id="A0A5J5C3H0"/>
<comment type="function">
    <text evidence="1">This protein is one of the nuclear-coded polypeptide chains of cytochrome c oxidase, the terminal oxidase in mitochondrial electron transport.</text>
</comment>
<proteinExistence type="inferred from homology"/>
<keyword evidence="8 9" id="KW-0472">Membrane</keyword>
<evidence type="ECO:0000313" key="11">
    <source>
        <dbReference type="Proteomes" id="UP000325577"/>
    </source>
</evidence>
<comment type="similarity">
    <text evidence="3">Belongs to the cytochrome c oxidase subunit 5C family.</text>
</comment>
<evidence type="ECO:0000256" key="9">
    <source>
        <dbReference type="SAM" id="Phobius"/>
    </source>
</evidence>
<reference evidence="10 11" key="1">
    <citation type="submission" date="2019-09" db="EMBL/GenBank/DDBJ databases">
        <title>A chromosome-level genome assembly of the Chinese tupelo Nyssa sinensis.</title>
        <authorList>
            <person name="Yang X."/>
            <person name="Kang M."/>
            <person name="Yang Y."/>
            <person name="Xiong H."/>
            <person name="Wang M."/>
            <person name="Zhang Z."/>
            <person name="Wang Z."/>
            <person name="Wu H."/>
            <person name="Ma T."/>
            <person name="Liu J."/>
            <person name="Xi Z."/>
        </authorList>
    </citation>
    <scope>NUCLEOTIDE SEQUENCE [LARGE SCALE GENOMIC DNA]</scope>
    <source>
        <strain evidence="10">J267</strain>
        <tissue evidence="10">Leaf</tissue>
    </source>
</reference>
<sequence length="356" mass="39197">MYPVNDRGNLSPEPVENMSKIVTGETIFEHIRRKARNFPVFDKLKTLESESFTPTNELIITENWSEFNSAAFDMSKGSNSNQVLRDTVIILDSEHSEMGDDVGAKEDSDTTLKSIKMPSLDIPSVKKEPKFADTGNLIESSGKKPVLSQSIRKAVLFIGNSSGFALTLRYQGRMDAAHKIGHAAYHGPSVVKEIIYGVTLGLMAGGLWKMHHWNYQRRTKEFYDLLEKGVSSVVVEDEYRNDALTAHGDALDSPAKEKAANRGVYNGRSLLPAVAFGSCSVAPGSIFFSLYAFSASYFGSLRDLVLGWVGTLTILLLPILHLGVATQCLSTHGNKILSRENCVEKVTDSSQTQFHV</sequence>
<protein>
    <recommendedName>
        <fullName evidence="12">Cytochrome c oxidase subunit 5C</fullName>
    </recommendedName>
</protein>
<dbReference type="EMBL" id="CM018032">
    <property type="protein sequence ID" value="KAA8548131.1"/>
    <property type="molecule type" value="Genomic_DNA"/>
</dbReference>
<dbReference type="PANTHER" id="PTHR34372:SF3">
    <property type="entry name" value="CYTOCHROME C OXIDASE SUBUNIT 5C-4-RELATED"/>
    <property type="match status" value="1"/>
</dbReference>
<evidence type="ECO:0000256" key="8">
    <source>
        <dbReference type="ARBA" id="ARBA00023136"/>
    </source>
</evidence>
<name>A0A5J5C3H0_9ASTE</name>
<keyword evidence="4 9" id="KW-0812">Transmembrane</keyword>
<dbReference type="OrthoDB" id="506921at2759"/>
<evidence type="ECO:0000256" key="2">
    <source>
        <dbReference type="ARBA" id="ARBA00004273"/>
    </source>
</evidence>